<keyword evidence="1" id="KW-0805">Transcription regulation</keyword>
<dbReference type="STRING" id="1912961.BU204_30540"/>
<dbReference type="Gene3D" id="1.10.10.10">
    <property type="entry name" value="Winged helix-like DNA-binding domain superfamily/Winged helix DNA-binding domain"/>
    <property type="match status" value="1"/>
</dbReference>
<sequence length="178" mass="19330">MVDPVLRALGHPTRLRMLSLMWSGPLSAAALATELGISHGLASQHLRTLERAGLAELAEVRPKRGGRERLYRTVKGSPLSDRRDASPLLTEAIVSNLRQRLTERAPDSASVVTDAELWVSPEAWAEYRARLRVLMAELHELAHPPRTPGTTRIAATLMAFEMTGVDSPGAAGQPGSTR</sequence>
<dbReference type="Proteomes" id="UP000185596">
    <property type="component" value="Unassembled WGS sequence"/>
</dbReference>
<evidence type="ECO:0000313" key="6">
    <source>
        <dbReference type="Proteomes" id="UP000185596"/>
    </source>
</evidence>
<dbReference type="GO" id="GO:0003700">
    <property type="term" value="F:DNA-binding transcription factor activity"/>
    <property type="evidence" value="ECO:0007669"/>
    <property type="project" value="InterPro"/>
</dbReference>
<name>A0A1Q8CAG0_9PSEU</name>
<dbReference type="PROSITE" id="PS50987">
    <property type="entry name" value="HTH_ARSR_2"/>
    <property type="match status" value="1"/>
</dbReference>
<evidence type="ECO:0000259" key="4">
    <source>
        <dbReference type="PROSITE" id="PS50987"/>
    </source>
</evidence>
<dbReference type="RefSeq" id="WP_075129248.1">
    <property type="nucleotide sequence ID" value="NZ_MSIE01000068.1"/>
</dbReference>
<comment type="caution">
    <text evidence="5">The sequence shown here is derived from an EMBL/GenBank/DDBJ whole genome shotgun (WGS) entry which is preliminary data.</text>
</comment>
<evidence type="ECO:0000256" key="2">
    <source>
        <dbReference type="ARBA" id="ARBA00023125"/>
    </source>
</evidence>
<evidence type="ECO:0000256" key="1">
    <source>
        <dbReference type="ARBA" id="ARBA00023015"/>
    </source>
</evidence>
<organism evidence="5 6">
    <name type="scientific">Actinophytocola xanthii</name>
    <dbReference type="NCBI Taxonomy" id="1912961"/>
    <lineage>
        <taxon>Bacteria</taxon>
        <taxon>Bacillati</taxon>
        <taxon>Actinomycetota</taxon>
        <taxon>Actinomycetes</taxon>
        <taxon>Pseudonocardiales</taxon>
        <taxon>Pseudonocardiaceae</taxon>
    </lineage>
</organism>
<dbReference type="InterPro" id="IPR036388">
    <property type="entry name" value="WH-like_DNA-bd_sf"/>
</dbReference>
<evidence type="ECO:0000313" key="5">
    <source>
        <dbReference type="EMBL" id="OLF11354.1"/>
    </source>
</evidence>
<protein>
    <submittedName>
        <fullName evidence="5">Transcriptional regulator</fullName>
    </submittedName>
</protein>
<keyword evidence="3" id="KW-0804">Transcription</keyword>
<dbReference type="InterPro" id="IPR011991">
    <property type="entry name" value="ArsR-like_HTH"/>
</dbReference>
<feature type="domain" description="HTH arsR-type" evidence="4">
    <location>
        <begin position="1"/>
        <end position="100"/>
    </location>
</feature>
<dbReference type="InterPro" id="IPR001845">
    <property type="entry name" value="HTH_ArsR_DNA-bd_dom"/>
</dbReference>
<dbReference type="AlphaFoldDB" id="A0A1Q8CAG0"/>
<gene>
    <name evidence="5" type="ORF">BU204_30540</name>
</gene>
<keyword evidence="6" id="KW-1185">Reference proteome</keyword>
<dbReference type="CDD" id="cd00090">
    <property type="entry name" value="HTH_ARSR"/>
    <property type="match status" value="1"/>
</dbReference>
<dbReference type="InterPro" id="IPR051011">
    <property type="entry name" value="Metal_resp_trans_reg"/>
</dbReference>
<evidence type="ECO:0000256" key="3">
    <source>
        <dbReference type="ARBA" id="ARBA00023163"/>
    </source>
</evidence>
<proteinExistence type="predicted"/>
<dbReference type="InterPro" id="IPR036390">
    <property type="entry name" value="WH_DNA-bd_sf"/>
</dbReference>
<keyword evidence="2" id="KW-0238">DNA-binding</keyword>
<dbReference type="Pfam" id="PF12840">
    <property type="entry name" value="HTH_20"/>
    <property type="match status" value="1"/>
</dbReference>
<dbReference type="PANTHER" id="PTHR43132:SF2">
    <property type="entry name" value="ARSENICAL RESISTANCE OPERON REPRESSOR ARSR-RELATED"/>
    <property type="match status" value="1"/>
</dbReference>
<dbReference type="SMART" id="SM00418">
    <property type="entry name" value="HTH_ARSR"/>
    <property type="match status" value="1"/>
</dbReference>
<dbReference type="GO" id="GO:0003677">
    <property type="term" value="F:DNA binding"/>
    <property type="evidence" value="ECO:0007669"/>
    <property type="project" value="UniProtKB-KW"/>
</dbReference>
<dbReference type="EMBL" id="MSIE01000068">
    <property type="protein sequence ID" value="OLF11354.1"/>
    <property type="molecule type" value="Genomic_DNA"/>
</dbReference>
<reference evidence="5 6" key="1">
    <citation type="submission" date="2016-12" db="EMBL/GenBank/DDBJ databases">
        <title>The draft genome sequence of Actinophytocola sp. 11-183.</title>
        <authorList>
            <person name="Wang W."/>
            <person name="Yuan L."/>
        </authorList>
    </citation>
    <scope>NUCLEOTIDE SEQUENCE [LARGE SCALE GENOMIC DNA]</scope>
    <source>
        <strain evidence="5 6">11-183</strain>
    </source>
</reference>
<dbReference type="SUPFAM" id="SSF46785">
    <property type="entry name" value="Winged helix' DNA-binding domain"/>
    <property type="match status" value="1"/>
</dbReference>
<dbReference type="PANTHER" id="PTHR43132">
    <property type="entry name" value="ARSENICAL RESISTANCE OPERON REPRESSOR ARSR-RELATED"/>
    <property type="match status" value="1"/>
</dbReference>
<accession>A0A1Q8CAG0</accession>